<feature type="domain" description="Peptidase S49" evidence="6">
    <location>
        <begin position="146"/>
        <end position="308"/>
    </location>
</feature>
<keyword evidence="5" id="KW-1133">Transmembrane helix</keyword>
<dbReference type="GO" id="GO:0006508">
    <property type="term" value="P:proteolysis"/>
    <property type="evidence" value="ECO:0007669"/>
    <property type="project" value="UniProtKB-KW"/>
</dbReference>
<keyword evidence="2" id="KW-0645">Protease</keyword>
<feature type="transmembrane region" description="Helical" evidence="5">
    <location>
        <begin position="12"/>
        <end position="36"/>
    </location>
</feature>
<sequence length="374" mass="40693">MKNILNFFVRIFGQTLFAIISFFIIIFLFSVFFIGLGAGIGVTSSSFSTGQDIEQTDYSFVTGDKDSENKLLSVPVNGIILGSAPEEDFSFGLSDFLTYGYDIVDTLEEAAEDDSIKGIFMPFRTPGGTIFGSQAIYRAINEYREATGNPVVVYIEGISASGGVMAMVAANNIYADYGSLIGSIGVLGPSLTYFNKPMATDGGLFGGGIVTEGGIEKTAITAGRGKDIGNPFRKPSEEEIANLTAGVNNEYENFVNHVAKNRNMEPEMIRNEMGAQIFDNKMAQAYGLIDSTQYRGEAISSLAKMAKLGDDYKLIKPVHDRKSLMDQILGVFYKSSPTLQQSTQYTQQQLRSQLCANSRQLTLAYHGDLASICQ</sequence>
<evidence type="ECO:0000256" key="4">
    <source>
        <dbReference type="ARBA" id="ARBA00022825"/>
    </source>
</evidence>
<dbReference type="Pfam" id="PF01343">
    <property type="entry name" value="Peptidase_S49"/>
    <property type="match status" value="1"/>
</dbReference>
<dbReference type="AlphaFoldDB" id="I1X4Y8"/>
<evidence type="ECO:0000313" key="7">
    <source>
        <dbReference type="EMBL" id="AFI78563.1"/>
    </source>
</evidence>
<evidence type="ECO:0000259" key="6">
    <source>
        <dbReference type="Pfam" id="PF01343"/>
    </source>
</evidence>
<dbReference type="EMBL" id="JQ256785">
    <property type="protein sequence ID" value="AFI78563.1"/>
    <property type="molecule type" value="Genomic_DNA"/>
</dbReference>
<dbReference type="InterPro" id="IPR029045">
    <property type="entry name" value="ClpP/crotonase-like_dom_sf"/>
</dbReference>
<gene>
    <name evidence="7" type="ORF">ws633F6_0005</name>
</gene>
<dbReference type="InterPro" id="IPR047272">
    <property type="entry name" value="S49_SppA_C"/>
</dbReference>
<organism evidence="7">
    <name type="scientific">uncultured bacterium ws633F6</name>
    <dbReference type="NCBI Taxonomy" id="1131832"/>
    <lineage>
        <taxon>Bacteria</taxon>
        <taxon>environmental samples</taxon>
    </lineage>
</organism>
<comment type="similarity">
    <text evidence="1">Belongs to the peptidase S49 family.</text>
</comment>
<evidence type="ECO:0000256" key="3">
    <source>
        <dbReference type="ARBA" id="ARBA00022801"/>
    </source>
</evidence>
<dbReference type="CDD" id="cd07023">
    <property type="entry name" value="S49_Sppa_N_C"/>
    <property type="match status" value="1"/>
</dbReference>
<keyword evidence="5" id="KW-0812">Transmembrane</keyword>
<evidence type="ECO:0000256" key="2">
    <source>
        <dbReference type="ARBA" id="ARBA00022670"/>
    </source>
</evidence>
<proteinExistence type="inferred from homology"/>
<name>I1X4Y8_9BACT</name>
<dbReference type="InterPro" id="IPR002142">
    <property type="entry name" value="Peptidase_S49"/>
</dbReference>
<keyword evidence="5" id="KW-0472">Membrane</keyword>
<dbReference type="Gene3D" id="6.20.330.10">
    <property type="match status" value="1"/>
</dbReference>
<keyword evidence="3" id="KW-0378">Hydrolase</keyword>
<keyword evidence="4" id="KW-0720">Serine protease</keyword>
<protein>
    <submittedName>
        <fullName evidence="7">Signal peptide peptidase SppA, 36K type</fullName>
    </submittedName>
</protein>
<reference evidence="7" key="1">
    <citation type="journal article" date="2012" name="ISME J.">
        <title>Roseobacter clade bacteria are abundant in coastal sediments and encode a novel combination of sulfur oxidation genes.</title>
        <authorList>
            <person name="Lenk S."/>
            <person name="Moraru C."/>
            <person name="Hahnke S."/>
            <person name="Arnds J."/>
            <person name="Richter M."/>
            <person name="Kube M."/>
            <person name="Reinhardt R."/>
            <person name="Brinkhoff T."/>
            <person name="Harder J."/>
            <person name="Amann R."/>
            <person name="Mussmann M."/>
        </authorList>
    </citation>
    <scope>NUCLEOTIDE SEQUENCE</scope>
</reference>
<evidence type="ECO:0000256" key="1">
    <source>
        <dbReference type="ARBA" id="ARBA00008683"/>
    </source>
</evidence>
<dbReference type="Gene3D" id="3.90.226.10">
    <property type="entry name" value="2-enoyl-CoA Hydratase, Chain A, domain 1"/>
    <property type="match status" value="1"/>
</dbReference>
<dbReference type="GO" id="GO:0008236">
    <property type="term" value="F:serine-type peptidase activity"/>
    <property type="evidence" value="ECO:0007669"/>
    <property type="project" value="UniProtKB-KW"/>
</dbReference>
<dbReference type="PANTHER" id="PTHR42987">
    <property type="entry name" value="PEPTIDASE S49"/>
    <property type="match status" value="1"/>
</dbReference>
<dbReference type="PANTHER" id="PTHR42987:SF4">
    <property type="entry name" value="PROTEASE SOHB-RELATED"/>
    <property type="match status" value="1"/>
</dbReference>
<dbReference type="SUPFAM" id="SSF52096">
    <property type="entry name" value="ClpP/crotonase"/>
    <property type="match status" value="1"/>
</dbReference>
<evidence type="ECO:0000256" key="5">
    <source>
        <dbReference type="SAM" id="Phobius"/>
    </source>
</evidence>
<accession>I1X4Y8</accession>